<gene>
    <name evidence="1" type="ORF">E3O65_07085</name>
</gene>
<evidence type="ECO:0000313" key="2">
    <source>
        <dbReference type="Proteomes" id="UP000298355"/>
    </source>
</evidence>
<proteinExistence type="predicted"/>
<protein>
    <submittedName>
        <fullName evidence="1">DUF3800 domain-containing protein</fullName>
    </submittedName>
</protein>
<reference evidence="1 2" key="1">
    <citation type="submission" date="2019-03" db="EMBL/GenBank/DDBJ databases">
        <title>Genomics of glacier-inhabiting Cryobacterium strains.</title>
        <authorList>
            <person name="Liu Q."/>
            <person name="Xin Y.-H."/>
        </authorList>
    </citation>
    <scope>NUCLEOTIDE SEQUENCE [LARGE SCALE GENOMIC DNA]</scope>
    <source>
        <strain evidence="1 2">TMT4-23</strain>
    </source>
</reference>
<organism evidence="1 2">
    <name type="scientific">Cryobacterium breve</name>
    <dbReference type="NCBI Taxonomy" id="1259258"/>
    <lineage>
        <taxon>Bacteria</taxon>
        <taxon>Bacillati</taxon>
        <taxon>Actinomycetota</taxon>
        <taxon>Actinomycetes</taxon>
        <taxon>Micrococcales</taxon>
        <taxon>Microbacteriaceae</taxon>
        <taxon>Cryobacterium</taxon>
    </lineage>
</organism>
<dbReference type="Proteomes" id="UP000298355">
    <property type="component" value="Unassembled WGS sequence"/>
</dbReference>
<dbReference type="EMBL" id="SOGJ01000018">
    <property type="protein sequence ID" value="TFC98893.1"/>
    <property type="molecule type" value="Genomic_DNA"/>
</dbReference>
<keyword evidence="2" id="KW-1185">Reference proteome</keyword>
<sequence length="252" mass="28357">MHLCYIDDSGDSKHGVTLTAIIIHEDHWSGVLAAWLVGRRNIHSAFGVGKKQELHANHLYKGRKEYCDTPAQQAKFGQSPRDATGRMMLAALAKHPGFTVVTVGTSDRSKSKAYARFVAWLEDWAAKESTHLMLFYDGQQGLDYPDSNPDEARQADLWETAIRDAKPYREAHRGLDIDTRLIVEDVIMQDSRYSQLIQAADLIAYGAYHLHRQEHPEIWGTGDVTVSAAIVAYKKLSNHWVDGSDKGIIWLD</sequence>
<comment type="caution">
    <text evidence="1">The sequence shown here is derived from an EMBL/GenBank/DDBJ whole genome shotgun (WGS) entry which is preliminary data.</text>
</comment>
<dbReference type="Pfam" id="PF12686">
    <property type="entry name" value="DUF3800"/>
    <property type="match status" value="1"/>
</dbReference>
<dbReference type="RefSeq" id="WP_134363045.1">
    <property type="nucleotide sequence ID" value="NZ_SOGJ01000018.1"/>
</dbReference>
<accession>A0ABY2J5C2</accession>
<dbReference type="InterPro" id="IPR024524">
    <property type="entry name" value="DUF3800"/>
</dbReference>
<name>A0ABY2J5C2_9MICO</name>
<evidence type="ECO:0000313" key="1">
    <source>
        <dbReference type="EMBL" id="TFC98893.1"/>
    </source>
</evidence>